<protein>
    <submittedName>
        <fullName evidence="3">Uncharacterized protein</fullName>
    </submittedName>
</protein>
<gene>
    <name evidence="3" type="primary">LOC107828628</name>
</gene>
<evidence type="ECO:0000256" key="2">
    <source>
        <dbReference type="SAM" id="Phobius"/>
    </source>
</evidence>
<keyword evidence="2" id="KW-0812">Transmembrane</keyword>
<evidence type="ECO:0000313" key="3">
    <source>
        <dbReference type="RefSeq" id="XP_016511465.1"/>
    </source>
</evidence>
<dbReference type="PaxDb" id="4097-A0A1S4DDE6"/>
<feature type="compositionally biased region" description="Acidic residues" evidence="1">
    <location>
        <begin position="18"/>
        <end position="35"/>
    </location>
</feature>
<feature type="region of interest" description="Disordered" evidence="1">
    <location>
        <begin position="1"/>
        <end position="35"/>
    </location>
</feature>
<proteinExistence type="predicted"/>
<sequence>MEGNDENPEAMEGKDENPEAMEGNDEDPEAMEENDENRNCCVRLADPRDGDCRCCASEEEGPDYPPSARVYNCLNIIFGFLTSVSIILVSFKLGTDLPANGNRCNASCGYLAIPIFFFILTVLTCVLHLRETWYL</sequence>
<dbReference type="RefSeq" id="XP_016511465.1">
    <property type="nucleotide sequence ID" value="XM_016655979.1"/>
</dbReference>
<dbReference type="AlphaFoldDB" id="A0A1S4DDE6"/>
<feature type="transmembrane region" description="Helical" evidence="2">
    <location>
        <begin position="70"/>
        <end position="91"/>
    </location>
</feature>
<name>A0A1S4DDE6_TOBAC</name>
<dbReference type="KEGG" id="nta:107828628"/>
<accession>A0A1S4DDE6</accession>
<feature type="transmembrane region" description="Helical" evidence="2">
    <location>
        <begin position="111"/>
        <end position="129"/>
    </location>
</feature>
<reference evidence="3" key="1">
    <citation type="submission" date="2025-08" db="UniProtKB">
        <authorList>
            <consortium name="RefSeq"/>
        </authorList>
    </citation>
    <scope>IDENTIFICATION</scope>
</reference>
<organism evidence="3">
    <name type="scientific">Nicotiana tabacum</name>
    <name type="common">Common tobacco</name>
    <dbReference type="NCBI Taxonomy" id="4097"/>
    <lineage>
        <taxon>Eukaryota</taxon>
        <taxon>Viridiplantae</taxon>
        <taxon>Streptophyta</taxon>
        <taxon>Embryophyta</taxon>
        <taxon>Tracheophyta</taxon>
        <taxon>Spermatophyta</taxon>
        <taxon>Magnoliopsida</taxon>
        <taxon>eudicotyledons</taxon>
        <taxon>Gunneridae</taxon>
        <taxon>Pentapetalae</taxon>
        <taxon>asterids</taxon>
        <taxon>lamiids</taxon>
        <taxon>Solanales</taxon>
        <taxon>Solanaceae</taxon>
        <taxon>Nicotianoideae</taxon>
        <taxon>Nicotianeae</taxon>
        <taxon>Nicotiana</taxon>
    </lineage>
</organism>
<evidence type="ECO:0000256" key="1">
    <source>
        <dbReference type="SAM" id="MobiDB-lite"/>
    </source>
</evidence>
<keyword evidence="2" id="KW-1133">Transmembrane helix</keyword>
<keyword evidence="2" id="KW-0472">Membrane</keyword>